<keyword evidence="3" id="KW-1185">Reference proteome</keyword>
<proteinExistence type="predicted"/>
<evidence type="ECO:0000313" key="2">
    <source>
        <dbReference type="EMBL" id="KAJ8415146.1"/>
    </source>
</evidence>
<sequence length="120" mass="12815">MNTAGSLGPVETAAQPVPDSLSITRGSALDQTPIPFPSGHAACRKQQGRSAARACLLAPRPLRRKTRAGFTAIRQEETCDVNYECNDGNHGGRQRGADERRGAKIDTHLQDIPRGAGDPK</sequence>
<feature type="region of interest" description="Disordered" evidence="1">
    <location>
        <begin position="86"/>
        <end position="120"/>
    </location>
</feature>
<feature type="region of interest" description="Disordered" evidence="1">
    <location>
        <begin position="1"/>
        <end position="31"/>
    </location>
</feature>
<evidence type="ECO:0000313" key="3">
    <source>
        <dbReference type="Proteomes" id="UP001221898"/>
    </source>
</evidence>
<organism evidence="2 3">
    <name type="scientific">Aldrovandia affinis</name>
    <dbReference type="NCBI Taxonomy" id="143900"/>
    <lineage>
        <taxon>Eukaryota</taxon>
        <taxon>Metazoa</taxon>
        <taxon>Chordata</taxon>
        <taxon>Craniata</taxon>
        <taxon>Vertebrata</taxon>
        <taxon>Euteleostomi</taxon>
        <taxon>Actinopterygii</taxon>
        <taxon>Neopterygii</taxon>
        <taxon>Teleostei</taxon>
        <taxon>Notacanthiformes</taxon>
        <taxon>Halosauridae</taxon>
        <taxon>Aldrovandia</taxon>
    </lineage>
</organism>
<dbReference type="Proteomes" id="UP001221898">
    <property type="component" value="Unassembled WGS sequence"/>
</dbReference>
<accession>A0AAD7T7S7</accession>
<dbReference type="EMBL" id="JAINUG010000010">
    <property type="protein sequence ID" value="KAJ8415146.1"/>
    <property type="molecule type" value="Genomic_DNA"/>
</dbReference>
<comment type="caution">
    <text evidence="2">The sequence shown here is derived from an EMBL/GenBank/DDBJ whole genome shotgun (WGS) entry which is preliminary data.</text>
</comment>
<protein>
    <submittedName>
        <fullName evidence="2">Uncharacterized protein</fullName>
    </submittedName>
</protein>
<gene>
    <name evidence="2" type="ORF">AAFF_G00008440</name>
</gene>
<reference evidence="2" key="1">
    <citation type="journal article" date="2023" name="Science">
        <title>Genome structures resolve the early diversification of teleost fishes.</title>
        <authorList>
            <person name="Parey E."/>
            <person name="Louis A."/>
            <person name="Montfort J."/>
            <person name="Bouchez O."/>
            <person name="Roques C."/>
            <person name="Iampietro C."/>
            <person name="Lluch J."/>
            <person name="Castinel A."/>
            <person name="Donnadieu C."/>
            <person name="Desvignes T."/>
            <person name="Floi Bucao C."/>
            <person name="Jouanno E."/>
            <person name="Wen M."/>
            <person name="Mejri S."/>
            <person name="Dirks R."/>
            <person name="Jansen H."/>
            <person name="Henkel C."/>
            <person name="Chen W.J."/>
            <person name="Zahm M."/>
            <person name="Cabau C."/>
            <person name="Klopp C."/>
            <person name="Thompson A.W."/>
            <person name="Robinson-Rechavi M."/>
            <person name="Braasch I."/>
            <person name="Lecointre G."/>
            <person name="Bobe J."/>
            <person name="Postlethwait J.H."/>
            <person name="Berthelot C."/>
            <person name="Roest Crollius H."/>
            <person name="Guiguen Y."/>
        </authorList>
    </citation>
    <scope>NUCLEOTIDE SEQUENCE</scope>
    <source>
        <strain evidence="2">NC1722</strain>
    </source>
</reference>
<feature type="compositionally biased region" description="Basic and acidic residues" evidence="1">
    <location>
        <begin position="95"/>
        <end position="120"/>
    </location>
</feature>
<dbReference type="AlphaFoldDB" id="A0AAD7T7S7"/>
<name>A0AAD7T7S7_9TELE</name>
<evidence type="ECO:0000256" key="1">
    <source>
        <dbReference type="SAM" id="MobiDB-lite"/>
    </source>
</evidence>